<feature type="binding site" evidence="7">
    <location>
        <position position="197"/>
    </location>
    <ligand>
        <name>Mg(2+)</name>
        <dbReference type="ChEBI" id="CHEBI:18420"/>
    </ligand>
</feature>
<dbReference type="GO" id="GO:0003924">
    <property type="term" value="F:GTPase activity"/>
    <property type="evidence" value="ECO:0007669"/>
    <property type="project" value="UniProtKB-UniRule"/>
</dbReference>
<feature type="domain" description="Obg" evidence="9">
    <location>
        <begin position="8"/>
        <end position="163"/>
    </location>
</feature>
<evidence type="ECO:0000256" key="6">
    <source>
        <dbReference type="ARBA" id="ARBA00023134"/>
    </source>
</evidence>
<keyword evidence="2 7" id="KW-0963">Cytoplasm</keyword>
<dbReference type="NCBIfam" id="TIGR02729">
    <property type="entry name" value="Obg_CgtA"/>
    <property type="match status" value="1"/>
</dbReference>
<name>A0A1F5KJM2_9BACT</name>
<dbReference type="HAMAP" id="MF_01454">
    <property type="entry name" value="GTPase_Obg"/>
    <property type="match status" value="1"/>
</dbReference>
<dbReference type="InterPro" id="IPR006169">
    <property type="entry name" value="GTP1_OBG_dom"/>
</dbReference>
<dbReference type="GO" id="GO:0000287">
    <property type="term" value="F:magnesium ion binding"/>
    <property type="evidence" value="ECO:0007669"/>
    <property type="project" value="InterPro"/>
</dbReference>
<dbReference type="InterPro" id="IPR014100">
    <property type="entry name" value="GTP-bd_Obg/CgtA"/>
</dbReference>
<dbReference type="InterPro" id="IPR031167">
    <property type="entry name" value="G_OBG"/>
</dbReference>
<dbReference type="Gene3D" id="2.70.210.12">
    <property type="entry name" value="GTP1/OBG domain"/>
    <property type="match status" value="1"/>
</dbReference>
<protein>
    <recommendedName>
        <fullName evidence="7">GTPase Obg</fullName>
        <ecNumber evidence="7">3.6.5.-</ecNumber>
    </recommendedName>
    <alternativeName>
        <fullName evidence="7">GTP-binding protein Obg</fullName>
    </alternativeName>
</protein>
<dbReference type="CDD" id="cd01898">
    <property type="entry name" value="Obg"/>
    <property type="match status" value="1"/>
</dbReference>
<keyword evidence="4 7" id="KW-0378">Hydrolase</keyword>
<evidence type="ECO:0000256" key="4">
    <source>
        <dbReference type="ARBA" id="ARBA00022801"/>
    </source>
</evidence>
<keyword evidence="3 7" id="KW-0547">Nucleotide-binding</keyword>
<proteinExistence type="inferred from homology"/>
<dbReference type="PANTHER" id="PTHR11702:SF31">
    <property type="entry name" value="MITOCHONDRIAL RIBOSOME-ASSOCIATED GTPASE 2"/>
    <property type="match status" value="1"/>
</dbReference>
<comment type="subcellular location">
    <subcellularLocation>
        <location evidence="7">Cytoplasm</location>
    </subcellularLocation>
</comment>
<evidence type="ECO:0000313" key="11">
    <source>
        <dbReference type="Proteomes" id="UP000177328"/>
    </source>
</evidence>
<dbReference type="InterPro" id="IPR036726">
    <property type="entry name" value="GTP1_OBG_dom_sf"/>
</dbReference>
<comment type="similarity">
    <text evidence="1 7">Belongs to the TRAFAC class OBG-HflX-like GTPase superfamily. OBG GTPase family.</text>
</comment>
<dbReference type="EC" id="3.6.5.-" evidence="7"/>
<feature type="binding site" evidence="7">
    <location>
        <begin position="279"/>
        <end position="282"/>
    </location>
    <ligand>
        <name>GTP</name>
        <dbReference type="ChEBI" id="CHEBI:37565"/>
    </ligand>
</feature>
<keyword evidence="7" id="KW-0479">Metal-binding</keyword>
<evidence type="ECO:0000256" key="3">
    <source>
        <dbReference type="ARBA" id="ARBA00022741"/>
    </source>
</evidence>
<dbReference type="GO" id="GO:0042254">
    <property type="term" value="P:ribosome biogenesis"/>
    <property type="evidence" value="ECO:0007669"/>
    <property type="project" value="UniProtKB-UniRule"/>
</dbReference>
<feature type="binding site" evidence="7">
    <location>
        <position position="177"/>
    </location>
    <ligand>
        <name>Mg(2+)</name>
        <dbReference type="ChEBI" id="CHEBI:18420"/>
    </ligand>
</feature>
<dbReference type="PRINTS" id="PR00326">
    <property type="entry name" value="GTP1OBG"/>
</dbReference>
<evidence type="ECO:0000256" key="1">
    <source>
        <dbReference type="ARBA" id="ARBA00007699"/>
    </source>
</evidence>
<evidence type="ECO:0000259" key="8">
    <source>
        <dbReference type="PROSITE" id="PS51710"/>
    </source>
</evidence>
<dbReference type="PROSITE" id="PS00905">
    <property type="entry name" value="GTP1_OBG"/>
    <property type="match status" value="1"/>
</dbReference>
<dbReference type="GO" id="GO:0005737">
    <property type="term" value="C:cytoplasm"/>
    <property type="evidence" value="ECO:0007669"/>
    <property type="project" value="UniProtKB-SubCell"/>
</dbReference>
<evidence type="ECO:0000256" key="2">
    <source>
        <dbReference type="ARBA" id="ARBA00022490"/>
    </source>
</evidence>
<gene>
    <name evidence="7" type="primary">obg</name>
    <name evidence="10" type="ORF">A3D25_00955</name>
</gene>
<comment type="subunit">
    <text evidence="7">Monomer.</text>
</comment>
<accession>A0A1F5KJM2</accession>
<dbReference type="Proteomes" id="UP000177328">
    <property type="component" value="Unassembled WGS sequence"/>
</dbReference>
<dbReference type="Gene3D" id="3.40.50.300">
    <property type="entry name" value="P-loop containing nucleotide triphosphate hydrolases"/>
    <property type="match status" value="1"/>
</dbReference>
<keyword evidence="5 7" id="KW-0460">Magnesium</keyword>
<dbReference type="InterPro" id="IPR045086">
    <property type="entry name" value="OBG_GTPase"/>
</dbReference>
<comment type="cofactor">
    <cofactor evidence="7">
        <name>Mg(2+)</name>
        <dbReference type="ChEBI" id="CHEBI:18420"/>
    </cofactor>
</comment>
<evidence type="ECO:0000256" key="7">
    <source>
        <dbReference type="HAMAP-Rule" id="MF_01454"/>
    </source>
</evidence>
<reference evidence="10 11" key="1">
    <citation type="journal article" date="2016" name="Nat. Commun.">
        <title>Thousands of microbial genomes shed light on interconnected biogeochemical processes in an aquifer system.</title>
        <authorList>
            <person name="Anantharaman K."/>
            <person name="Brown C.T."/>
            <person name="Hug L.A."/>
            <person name="Sharon I."/>
            <person name="Castelle C.J."/>
            <person name="Probst A.J."/>
            <person name="Thomas B.C."/>
            <person name="Singh A."/>
            <person name="Wilkins M.J."/>
            <person name="Karaoz U."/>
            <person name="Brodie E.L."/>
            <person name="Williams K.H."/>
            <person name="Hubbard S.S."/>
            <person name="Banfield J.F."/>
        </authorList>
    </citation>
    <scope>NUCLEOTIDE SEQUENCE [LARGE SCALE GENOMIC DNA]</scope>
</reference>
<dbReference type="InterPro" id="IPR006073">
    <property type="entry name" value="GTP-bd"/>
</dbReference>
<dbReference type="PROSITE" id="PS51883">
    <property type="entry name" value="OBG"/>
    <property type="match status" value="1"/>
</dbReference>
<dbReference type="EMBL" id="MFDD01000002">
    <property type="protein sequence ID" value="OGE41092.1"/>
    <property type="molecule type" value="Genomic_DNA"/>
</dbReference>
<dbReference type="PIRSF" id="PIRSF002401">
    <property type="entry name" value="GTP_bd_Obg/CgtA"/>
    <property type="match status" value="1"/>
</dbReference>
<dbReference type="NCBIfam" id="NF008956">
    <property type="entry name" value="PRK12299.1"/>
    <property type="match status" value="1"/>
</dbReference>
<feature type="binding site" evidence="7">
    <location>
        <begin position="307"/>
        <end position="309"/>
    </location>
    <ligand>
        <name>GTP</name>
        <dbReference type="ChEBI" id="CHEBI:37565"/>
    </ligand>
</feature>
<comment type="function">
    <text evidence="7">An essential GTPase which binds GTP, GDP and possibly (p)ppGpp with moderate affinity, with high nucleotide exchange rates and a fairly low GTP hydrolysis rate. Plays a role in control of the cell cycle, stress response, ribosome biogenesis and in those bacteria that undergo differentiation, in morphogenesis control.</text>
</comment>
<feature type="domain" description="OBG-type G" evidence="8">
    <location>
        <begin position="164"/>
        <end position="322"/>
    </location>
</feature>
<dbReference type="InterPro" id="IPR027417">
    <property type="entry name" value="P-loop_NTPase"/>
</dbReference>
<feature type="binding site" evidence="7">
    <location>
        <begin position="195"/>
        <end position="199"/>
    </location>
    <ligand>
        <name>GTP</name>
        <dbReference type="ChEBI" id="CHEBI:37565"/>
    </ligand>
</feature>
<evidence type="ECO:0000256" key="5">
    <source>
        <dbReference type="ARBA" id="ARBA00022842"/>
    </source>
</evidence>
<keyword evidence="6 7" id="KW-0342">GTP-binding</keyword>
<dbReference type="InterPro" id="IPR006074">
    <property type="entry name" value="GTP1-OBG_CS"/>
</dbReference>
<dbReference type="PROSITE" id="PS51710">
    <property type="entry name" value="G_OBG"/>
    <property type="match status" value="1"/>
</dbReference>
<evidence type="ECO:0000259" key="9">
    <source>
        <dbReference type="PROSITE" id="PS51883"/>
    </source>
</evidence>
<dbReference type="AlphaFoldDB" id="A0A1F5KJM2"/>
<dbReference type="FunFam" id="2.70.210.12:FF:000001">
    <property type="entry name" value="GTPase Obg"/>
    <property type="match status" value="1"/>
</dbReference>
<dbReference type="SUPFAM" id="SSF52540">
    <property type="entry name" value="P-loop containing nucleoside triphosphate hydrolases"/>
    <property type="match status" value="1"/>
</dbReference>
<dbReference type="Pfam" id="PF01018">
    <property type="entry name" value="GTP1_OBG"/>
    <property type="match status" value="1"/>
</dbReference>
<feature type="binding site" evidence="7">
    <location>
        <begin position="212"/>
        <end position="215"/>
    </location>
    <ligand>
        <name>GTP</name>
        <dbReference type="ChEBI" id="CHEBI:37565"/>
    </ligand>
</feature>
<sequence>MINTQHQARLIDEIDISFKAGHGGPGRVSFVPHNPHGGPDGGDGGHGGDVYIRTTTDLTALKAFSNKKVVEAVDGEMGGKNKRNGAAGADIMVELPLGSILTEKESEKIIELDSPGSVILICQGGIGGRGNAALAHSRRTTPRFAQKGRPGESKTFLVSLKLIAEFGLIGLPNAGKSSLLNSLTNATAKIGDYDFTTLEPNLGVYRNKIIADIPGLIEGASEGKGLGIKFLKHIEKTKVLLHCIDSTSSDVKRDYLIVRNELASFNKDLLDKEEVILLTKTDEISDQELKAKQKKLTSLRKKVLPISILDDQLLANLRKILD</sequence>
<dbReference type="SUPFAM" id="SSF82051">
    <property type="entry name" value="Obg GTP-binding protein N-terminal domain"/>
    <property type="match status" value="1"/>
</dbReference>
<organism evidence="10 11">
    <name type="scientific">Candidatus Daviesbacteria bacterium RIFCSPHIGHO2_02_FULL_43_12</name>
    <dbReference type="NCBI Taxonomy" id="1797776"/>
    <lineage>
        <taxon>Bacteria</taxon>
        <taxon>Candidatus Daviesiibacteriota</taxon>
    </lineage>
</organism>
<feature type="binding site" evidence="7">
    <location>
        <begin position="170"/>
        <end position="177"/>
    </location>
    <ligand>
        <name>GTP</name>
        <dbReference type="ChEBI" id="CHEBI:37565"/>
    </ligand>
</feature>
<evidence type="ECO:0000313" key="10">
    <source>
        <dbReference type="EMBL" id="OGE41092.1"/>
    </source>
</evidence>
<comment type="caution">
    <text evidence="10">The sequence shown here is derived from an EMBL/GenBank/DDBJ whole genome shotgun (WGS) entry which is preliminary data.</text>
</comment>
<dbReference type="GO" id="GO:0005525">
    <property type="term" value="F:GTP binding"/>
    <property type="evidence" value="ECO:0007669"/>
    <property type="project" value="UniProtKB-UniRule"/>
</dbReference>
<dbReference type="Pfam" id="PF01926">
    <property type="entry name" value="MMR_HSR1"/>
    <property type="match status" value="1"/>
</dbReference>
<dbReference type="PANTHER" id="PTHR11702">
    <property type="entry name" value="DEVELOPMENTALLY REGULATED GTP-BINDING PROTEIN-RELATED"/>
    <property type="match status" value="1"/>
</dbReference>